<organism evidence="3 4">
    <name type="scientific">Fructobacillus papyriferae</name>
    <dbReference type="NCBI Taxonomy" id="2713171"/>
    <lineage>
        <taxon>Bacteria</taxon>
        <taxon>Bacillati</taxon>
        <taxon>Bacillota</taxon>
        <taxon>Bacilli</taxon>
        <taxon>Lactobacillales</taxon>
        <taxon>Lactobacillaceae</taxon>
        <taxon>Fructobacillus</taxon>
    </lineage>
</organism>
<evidence type="ECO:0000313" key="4">
    <source>
        <dbReference type="Proteomes" id="UP001519418"/>
    </source>
</evidence>
<protein>
    <recommendedName>
        <fullName evidence="5">DUF4352 domain-containing protein</fullName>
    </recommendedName>
</protein>
<dbReference type="EMBL" id="JAAMFI010000002">
    <property type="protein sequence ID" value="MBS9335289.1"/>
    <property type="molecule type" value="Genomic_DNA"/>
</dbReference>
<proteinExistence type="predicted"/>
<keyword evidence="2" id="KW-0472">Membrane</keyword>
<sequence length="238" mass="25883">MKNSRFTTNLTAHIALSLSSIALLLSWMPYINLAGGLLALVSIGLSGLLFMSKKEKQDVTIKFAVLIALIALLATLFVQVGFAQARKTAMGHSSFRVGNHVLKVGQDITVETDNYRVNQVSYSSDLAGVEAAPGKRFVAISLTIKNTANEDFQTGKGAIAYQKDAFSLFQKGEKIPFLTNDSLPEAMPEQGIISVKESLTKTLYAEVSNDGKLVLNYGIESDDPKIQEHLPSFKVKLN</sequence>
<reference evidence="3 4" key="1">
    <citation type="submission" date="2020-02" db="EMBL/GenBank/DDBJ databases">
        <title>Fructobacillus sp. isolated from paper mulberry of Taiwan.</title>
        <authorList>
            <person name="Lin S.-T."/>
        </authorList>
    </citation>
    <scope>NUCLEOTIDE SEQUENCE [LARGE SCALE GENOMIC DNA]</scope>
    <source>
        <strain evidence="3 4">M1-10</strain>
    </source>
</reference>
<keyword evidence="4" id="KW-1185">Reference proteome</keyword>
<name>A0ABS5QQ25_9LACO</name>
<accession>A0ABS5QQ25</accession>
<dbReference type="Gene3D" id="2.60.40.1240">
    <property type="match status" value="1"/>
</dbReference>
<dbReference type="RefSeq" id="WP_213819880.1">
    <property type="nucleotide sequence ID" value="NZ_JAAMFI010000002.1"/>
</dbReference>
<evidence type="ECO:0008006" key="5">
    <source>
        <dbReference type="Google" id="ProtNLM"/>
    </source>
</evidence>
<dbReference type="Proteomes" id="UP001519418">
    <property type="component" value="Unassembled WGS sequence"/>
</dbReference>
<feature type="transmembrane region" description="Helical" evidence="2">
    <location>
        <begin position="63"/>
        <end position="82"/>
    </location>
</feature>
<evidence type="ECO:0000313" key="3">
    <source>
        <dbReference type="EMBL" id="MBS9335289.1"/>
    </source>
</evidence>
<gene>
    <name evidence="3" type="ORF">G6R27_04505</name>
</gene>
<keyword evidence="1" id="KW-0732">Signal</keyword>
<evidence type="ECO:0000256" key="1">
    <source>
        <dbReference type="ARBA" id="ARBA00022729"/>
    </source>
</evidence>
<dbReference type="InterPro" id="IPR029050">
    <property type="entry name" value="Immunoprotect_excell_Ig-like"/>
</dbReference>
<feature type="transmembrane region" description="Helical" evidence="2">
    <location>
        <begin position="33"/>
        <end position="51"/>
    </location>
</feature>
<keyword evidence="2" id="KW-0812">Transmembrane</keyword>
<evidence type="ECO:0000256" key="2">
    <source>
        <dbReference type="SAM" id="Phobius"/>
    </source>
</evidence>
<keyword evidence="2" id="KW-1133">Transmembrane helix</keyword>
<comment type="caution">
    <text evidence="3">The sequence shown here is derived from an EMBL/GenBank/DDBJ whole genome shotgun (WGS) entry which is preliminary data.</text>
</comment>